<evidence type="ECO:0000256" key="1">
    <source>
        <dbReference type="ARBA" id="ARBA00010088"/>
    </source>
</evidence>
<feature type="domain" description="AB hydrolase-1" evidence="3">
    <location>
        <begin position="53"/>
        <end position="216"/>
    </location>
</feature>
<name>A0A921SMT5_9MICO</name>
<proteinExistence type="inferred from homology"/>
<dbReference type="EMBL" id="DYUK01000046">
    <property type="protein sequence ID" value="HJG79182.1"/>
    <property type="molecule type" value="Genomic_DNA"/>
</dbReference>
<evidence type="ECO:0000313" key="5">
    <source>
        <dbReference type="Proteomes" id="UP000784435"/>
    </source>
</evidence>
<dbReference type="InterPro" id="IPR000073">
    <property type="entry name" value="AB_hydrolase_1"/>
</dbReference>
<dbReference type="GO" id="GO:0004177">
    <property type="term" value="F:aminopeptidase activity"/>
    <property type="evidence" value="ECO:0007669"/>
    <property type="project" value="UniProtKB-EC"/>
</dbReference>
<evidence type="ECO:0000259" key="3">
    <source>
        <dbReference type="Pfam" id="PF00561"/>
    </source>
</evidence>
<dbReference type="AlphaFoldDB" id="A0A921SMT5"/>
<evidence type="ECO:0000256" key="2">
    <source>
        <dbReference type="ARBA" id="ARBA00022801"/>
    </source>
</evidence>
<dbReference type="Proteomes" id="UP000784435">
    <property type="component" value="Unassembled WGS sequence"/>
</dbReference>
<comment type="similarity">
    <text evidence="1">Belongs to the peptidase S33 family.</text>
</comment>
<dbReference type="InterPro" id="IPR002410">
    <property type="entry name" value="Peptidase_S33"/>
</dbReference>
<organism evidence="4 5">
    <name type="scientific">Brevibacterium senegalense</name>
    <dbReference type="NCBI Taxonomy" id="1033736"/>
    <lineage>
        <taxon>Bacteria</taxon>
        <taxon>Bacillati</taxon>
        <taxon>Actinomycetota</taxon>
        <taxon>Actinomycetes</taxon>
        <taxon>Micrococcales</taxon>
        <taxon>Brevibacteriaceae</taxon>
        <taxon>Brevibacterium</taxon>
    </lineage>
</organism>
<dbReference type="PRINTS" id="PR00793">
    <property type="entry name" value="PROAMNOPTASE"/>
</dbReference>
<gene>
    <name evidence="4" type="ORF">K8V08_02085</name>
</gene>
<dbReference type="PANTHER" id="PTHR43248">
    <property type="entry name" value="2-SUCCINYL-6-HYDROXY-2,4-CYCLOHEXADIENE-1-CARBOXYLATE SYNTHASE"/>
    <property type="match status" value="1"/>
</dbReference>
<dbReference type="Gene3D" id="3.40.50.1820">
    <property type="entry name" value="alpha/beta hydrolase"/>
    <property type="match status" value="1"/>
</dbReference>
<reference evidence="4" key="2">
    <citation type="submission" date="2021-09" db="EMBL/GenBank/DDBJ databases">
        <authorList>
            <person name="Gilroy R."/>
        </authorList>
    </citation>
    <scope>NUCLEOTIDE SEQUENCE</scope>
    <source>
        <strain evidence="4">ChiGjej5B5-7349</strain>
    </source>
</reference>
<comment type="caution">
    <text evidence="4">The sequence shown here is derived from an EMBL/GenBank/DDBJ whole genome shotgun (WGS) entry which is preliminary data.</text>
</comment>
<reference evidence="4" key="1">
    <citation type="journal article" date="2021" name="PeerJ">
        <title>Extensive microbial diversity within the chicken gut microbiome revealed by metagenomics and culture.</title>
        <authorList>
            <person name="Gilroy R."/>
            <person name="Ravi A."/>
            <person name="Getino M."/>
            <person name="Pursley I."/>
            <person name="Horton D.L."/>
            <person name="Alikhan N.F."/>
            <person name="Baker D."/>
            <person name="Gharbi K."/>
            <person name="Hall N."/>
            <person name="Watson M."/>
            <person name="Adriaenssens E.M."/>
            <person name="Foster-Nyarko E."/>
            <person name="Jarju S."/>
            <person name="Secka A."/>
            <person name="Antonio M."/>
            <person name="Oren A."/>
            <person name="Chaudhuri R.R."/>
            <person name="La Ragione R."/>
            <person name="Hildebrand F."/>
            <person name="Pallen M.J."/>
        </authorList>
    </citation>
    <scope>NUCLEOTIDE SEQUENCE</scope>
    <source>
        <strain evidence="4">ChiGjej5B5-7349</strain>
    </source>
</reference>
<dbReference type="PANTHER" id="PTHR43248:SF2">
    <property type="entry name" value="PROLYL AMINOPEPTIDASE"/>
    <property type="match status" value="1"/>
</dbReference>
<protein>
    <submittedName>
        <fullName evidence="4">Alpha/beta hydrolase</fullName>
    </submittedName>
</protein>
<keyword evidence="2 4" id="KW-0378">Hydrolase</keyword>
<evidence type="ECO:0000313" key="4">
    <source>
        <dbReference type="EMBL" id="HJG79182.1"/>
    </source>
</evidence>
<accession>A0A921SMT5</accession>
<dbReference type="GO" id="GO:0006508">
    <property type="term" value="P:proteolysis"/>
    <property type="evidence" value="ECO:0007669"/>
    <property type="project" value="InterPro"/>
</dbReference>
<dbReference type="InterPro" id="IPR051601">
    <property type="entry name" value="Serine_prot/Carboxylest_S33"/>
</dbReference>
<sequence length="433" mass="47037">MREETLDLPGLRVREVTLDVPLDRTDPARGTIEVFARIVAAHDGGDRPYAVYLQGGPGVEAPRPSLEPASPSWLPRVLADYRLILLDQRGTGRSTPLGLDTPAPGLRDDSVPEAGRTLRTASPAAAAEYLTHFRADAIVLDALDVLGHLGADTVTPIGQSFGGFTTVHWLSAHPESLAGAIMTGGLPAVDRSPQQIYAATWDILRRKSLAFYDRFPGNRHRMEELADLAGAGEILLPSGQSVSPARLRTLGHRLGATGGAEQLHWLLQLDHRGPAFRHDLAAMLPFGGRNPLYAVLHESSMANGHPTDWAAETTMPDDVRADPTLLGGEHLHPGLFDEDAELAPWREIAHRVAQHPWPALYDPEALQRVRVPAAAIVYFDDAYVPTAHSLETAALMPTLTPWVTNEWEHNGIRASGTEVIDRLIGLVRGQRLA</sequence>
<dbReference type="InterPro" id="IPR029058">
    <property type="entry name" value="AB_hydrolase_fold"/>
</dbReference>
<dbReference type="SUPFAM" id="SSF53474">
    <property type="entry name" value="alpha/beta-Hydrolases"/>
    <property type="match status" value="1"/>
</dbReference>
<dbReference type="Pfam" id="PF00561">
    <property type="entry name" value="Abhydrolase_1"/>
    <property type="match status" value="1"/>
</dbReference>